<evidence type="ECO:0000313" key="2">
    <source>
        <dbReference type="Proteomes" id="UP000238413"/>
    </source>
</evidence>
<evidence type="ECO:0008006" key="3">
    <source>
        <dbReference type="Google" id="ProtNLM"/>
    </source>
</evidence>
<organism evidence="1 2">
    <name type="scientific">Streptomyces dengpaensis</name>
    <dbReference type="NCBI Taxonomy" id="2049881"/>
    <lineage>
        <taxon>Bacteria</taxon>
        <taxon>Bacillati</taxon>
        <taxon>Actinomycetota</taxon>
        <taxon>Actinomycetes</taxon>
        <taxon>Kitasatosporales</taxon>
        <taxon>Streptomycetaceae</taxon>
        <taxon>Streptomyces</taxon>
    </lineage>
</organism>
<dbReference type="EMBL" id="CP026652">
    <property type="protein sequence ID" value="AVH57002.1"/>
    <property type="molecule type" value="Genomic_DNA"/>
</dbReference>
<reference evidence="1 2" key="1">
    <citation type="submission" date="2018-02" db="EMBL/GenBank/DDBJ databases">
        <title>Complete genome sequence of Streptomyces dengpaensis, the producer of angucyclines.</title>
        <authorList>
            <person name="Yumei L."/>
        </authorList>
    </citation>
    <scope>NUCLEOTIDE SEQUENCE [LARGE SCALE GENOMIC DNA]</scope>
    <source>
        <strain evidence="1 2">XZHG99</strain>
    </source>
</reference>
<name>A0ABN5I317_9ACTN</name>
<protein>
    <recommendedName>
        <fullName evidence="3">DUF4429 domain-containing protein</fullName>
    </recommendedName>
</protein>
<dbReference type="Proteomes" id="UP000238413">
    <property type="component" value="Chromosome"/>
</dbReference>
<dbReference type="RefSeq" id="WP_104879984.1">
    <property type="nucleotide sequence ID" value="NZ_CP026652.1"/>
</dbReference>
<accession>A0ABN5I317</accession>
<keyword evidence="2" id="KW-1185">Reference proteome</keyword>
<proteinExistence type="predicted"/>
<evidence type="ECO:0000313" key="1">
    <source>
        <dbReference type="EMBL" id="AVH57002.1"/>
    </source>
</evidence>
<sequence>MPALVPAAHVGTPEGARAATHYTTKPHGNFTLDIGEQKHEVLPHLGLGAIRWDASAPTELLITGQCTLGAYPRDALVVPLTSDQGETAAFPAAQTQHADAFTVRVPVPALSAGVWGGELRVGEWSVPLPALPQKLIPAKWRRRGLPWYAKALPSSGRPGSGDERFALQVSKTDLVKAVVGRPATSALSWGTHQVKSGAPYKDLTFP</sequence>
<gene>
    <name evidence="1" type="ORF">C4B68_15830</name>
</gene>